<comment type="cofactor">
    <cofactor evidence="6 7">
        <name>Mg(2+)</name>
        <dbReference type="ChEBI" id="CHEBI:18420"/>
    </cofactor>
    <text evidence="6 7">Binds 1 Mg(2+) ion per subunit.</text>
</comment>
<feature type="binding site" evidence="6">
    <location>
        <position position="231"/>
    </location>
    <ligand>
        <name>Mg(2+)</name>
        <dbReference type="ChEBI" id="CHEBI:18420"/>
    </ligand>
</feature>
<keyword evidence="2 6" id="KW-0479">Metal-binding</keyword>
<dbReference type="CDD" id="cd03319">
    <property type="entry name" value="L-Ala-DL-Glu_epimerase"/>
    <property type="match status" value="1"/>
</dbReference>
<dbReference type="SUPFAM" id="SSF54826">
    <property type="entry name" value="Enolase N-terminal domain-like"/>
    <property type="match status" value="1"/>
</dbReference>
<sequence length="344" mass="37605">MNLSYRPLSLKLRHTFKIARETRSIQDNIVVGLKDEDGVSGLGEAAPTSFFGESISSVASVCNESTDVLKNADPFQMEYITRSLANKFPGNSAARAAIDIALHDIVGKKLKIPLYKLLGLNRTGEKATSFTIGIDTLEKMCEKVDEVKDFSVLKIKVGIKNDIEILKELRKITKAIFRVDANTGWTVDEAIKKLNIMEELGVELVEQPFPVGNIMFLREIRGRVKIPVFADEDVKNAGDIPAISGVVDGINIKLMKCGGIREALRMIHTARAHNLKVMIGCNIESSLSITAAAHLMSLADYVDLDGNLLITNDPYLGVTADKGKLLLPEGNGLGVVKRNVWGTT</sequence>
<dbReference type="InterPro" id="IPR018110">
    <property type="entry name" value="Mandel_Rmase/mucon_lact_enz_CS"/>
</dbReference>
<dbReference type="Gene3D" id="3.20.20.120">
    <property type="entry name" value="Enolase-like C-terminal domain"/>
    <property type="match status" value="1"/>
</dbReference>
<feature type="active site" description="Proton acceptor; specific for (S)-substrate epimerization" evidence="5">
    <location>
        <position position="253"/>
    </location>
</feature>
<dbReference type="EMBL" id="SULG01000091">
    <property type="protein sequence ID" value="TLD40605.1"/>
    <property type="molecule type" value="Genomic_DNA"/>
</dbReference>
<organism evidence="9 10">
    <name type="scientific">Candidatus Jettenia ecosi</name>
    <dbReference type="NCBI Taxonomy" id="2494326"/>
    <lineage>
        <taxon>Bacteria</taxon>
        <taxon>Pseudomonadati</taxon>
        <taxon>Planctomycetota</taxon>
        <taxon>Candidatus Brocadiia</taxon>
        <taxon>Candidatus Brocadiales</taxon>
        <taxon>Candidatus Brocadiaceae</taxon>
        <taxon>Candidatus Jettenia</taxon>
    </lineage>
</organism>
<gene>
    <name evidence="9" type="ORF">JETT_3141</name>
</gene>
<dbReference type="InterPro" id="IPR013342">
    <property type="entry name" value="Mandelate_racemase_C"/>
</dbReference>
<dbReference type="PANTHER" id="PTHR48080">
    <property type="entry name" value="D-GALACTONATE DEHYDRATASE-RELATED"/>
    <property type="match status" value="1"/>
</dbReference>
<dbReference type="SUPFAM" id="SSF51604">
    <property type="entry name" value="Enolase C-terminal domain-like"/>
    <property type="match status" value="1"/>
</dbReference>
<dbReference type="EC" id="5.1.1.-" evidence="7"/>
<dbReference type="InterPro" id="IPR034603">
    <property type="entry name" value="Dipeptide_epimerase"/>
</dbReference>
<comment type="caution">
    <text evidence="9">The sequence shown here is derived from an EMBL/GenBank/DDBJ whole genome shotgun (WGS) entry which is preliminary data.</text>
</comment>
<dbReference type="AlphaFoldDB" id="A0A533Q7N5"/>
<feature type="domain" description="Mandelate racemase/muconate lactonizing enzyme C-terminal" evidence="8">
    <location>
        <begin position="137"/>
        <end position="227"/>
    </location>
</feature>
<dbReference type="Pfam" id="PF02746">
    <property type="entry name" value="MR_MLE_N"/>
    <property type="match status" value="1"/>
</dbReference>
<dbReference type="InterPro" id="IPR013341">
    <property type="entry name" value="Mandelate_racemase_N_dom"/>
</dbReference>
<evidence type="ECO:0000313" key="9">
    <source>
        <dbReference type="EMBL" id="TLD40605.1"/>
    </source>
</evidence>
<dbReference type="InterPro" id="IPR036849">
    <property type="entry name" value="Enolase-like_C_sf"/>
</dbReference>
<accession>A0A533Q7N5</accession>
<evidence type="ECO:0000256" key="7">
    <source>
        <dbReference type="RuleBase" id="RU366006"/>
    </source>
</evidence>
<dbReference type="SFLD" id="SFLDS00001">
    <property type="entry name" value="Enolase"/>
    <property type="match status" value="1"/>
</dbReference>
<dbReference type="GO" id="GO:0046872">
    <property type="term" value="F:metal ion binding"/>
    <property type="evidence" value="ECO:0007669"/>
    <property type="project" value="UniProtKB-KW"/>
</dbReference>
<proteinExistence type="inferred from homology"/>
<dbReference type="GO" id="GO:0009063">
    <property type="term" value="P:amino acid catabolic process"/>
    <property type="evidence" value="ECO:0007669"/>
    <property type="project" value="InterPro"/>
</dbReference>
<dbReference type="SFLD" id="SFLDG00180">
    <property type="entry name" value="muconate_cycloisomerase"/>
    <property type="match status" value="1"/>
</dbReference>
<evidence type="ECO:0000256" key="1">
    <source>
        <dbReference type="ARBA" id="ARBA00008031"/>
    </source>
</evidence>
<dbReference type="InterPro" id="IPR029017">
    <property type="entry name" value="Enolase-like_N"/>
</dbReference>
<feature type="active site" description="Proton acceptor; specific for (R)-substrate epimerization" evidence="5">
    <location>
        <position position="156"/>
    </location>
</feature>
<comment type="similarity">
    <text evidence="1 7">Belongs to the mandelate racemase/muconate lactonizing enzyme family.</text>
</comment>
<evidence type="ECO:0000259" key="8">
    <source>
        <dbReference type="SMART" id="SM00922"/>
    </source>
</evidence>
<dbReference type="Gene3D" id="3.30.390.10">
    <property type="entry name" value="Enolase-like, N-terminal domain"/>
    <property type="match status" value="1"/>
</dbReference>
<dbReference type="PROSITE" id="PS00909">
    <property type="entry name" value="MR_MLE_2"/>
    <property type="match status" value="1"/>
</dbReference>
<dbReference type="SMART" id="SM00922">
    <property type="entry name" value="MR_MLE"/>
    <property type="match status" value="1"/>
</dbReference>
<reference evidence="9 10" key="1">
    <citation type="submission" date="2019-04" db="EMBL/GenBank/DDBJ databases">
        <title>Genome of a novel bacterium Candidatus Jettenia ecosi reconstructed from metagenome of an anammox bioreactor.</title>
        <authorList>
            <person name="Mardanov A.V."/>
            <person name="Beletsky A.V."/>
            <person name="Ravin N.V."/>
            <person name="Botchkova E.A."/>
            <person name="Litti Y.V."/>
            <person name="Nozhevnikova A.N."/>
        </authorList>
    </citation>
    <scope>NUCLEOTIDE SEQUENCE [LARGE SCALE GENOMIC DNA]</scope>
    <source>
        <strain evidence="9">J2</strain>
    </source>
</reference>
<dbReference type="PANTHER" id="PTHR48080:SF3">
    <property type="entry name" value="ENOLASE SUPERFAMILY MEMBER DDB_G0284701"/>
    <property type="match status" value="1"/>
</dbReference>
<keyword evidence="3 6" id="KW-0460">Magnesium</keyword>
<dbReference type="PROSITE" id="PS00908">
    <property type="entry name" value="MR_MLE_1"/>
    <property type="match status" value="1"/>
</dbReference>
<dbReference type="InterPro" id="IPR034593">
    <property type="entry name" value="DgoD-like"/>
</dbReference>
<evidence type="ECO:0000256" key="4">
    <source>
        <dbReference type="ARBA" id="ARBA00023235"/>
    </source>
</evidence>
<dbReference type="GO" id="GO:0016855">
    <property type="term" value="F:racemase and epimerase activity, acting on amino acids and derivatives"/>
    <property type="evidence" value="ECO:0007669"/>
    <property type="project" value="UniProtKB-UniRule"/>
</dbReference>
<dbReference type="FunFam" id="3.30.390.10:FF:000009">
    <property type="entry name" value="Hydrophobic dipeptide epimerase"/>
    <property type="match status" value="1"/>
</dbReference>
<dbReference type="InterPro" id="IPR029065">
    <property type="entry name" value="Enolase_C-like"/>
</dbReference>
<feature type="binding site" evidence="6">
    <location>
        <position position="206"/>
    </location>
    <ligand>
        <name>Mg(2+)</name>
        <dbReference type="ChEBI" id="CHEBI:18420"/>
    </ligand>
</feature>
<evidence type="ECO:0000256" key="5">
    <source>
        <dbReference type="PIRSR" id="PIRSR634603-1"/>
    </source>
</evidence>
<evidence type="ECO:0000256" key="2">
    <source>
        <dbReference type="ARBA" id="ARBA00022723"/>
    </source>
</evidence>
<evidence type="ECO:0000313" key="10">
    <source>
        <dbReference type="Proteomes" id="UP000319783"/>
    </source>
</evidence>
<dbReference type="Proteomes" id="UP000319783">
    <property type="component" value="Unassembled WGS sequence"/>
</dbReference>
<name>A0A533Q7N5_9BACT</name>
<keyword evidence="4 7" id="KW-0413">Isomerase</keyword>
<dbReference type="Pfam" id="PF13378">
    <property type="entry name" value="MR_MLE_C"/>
    <property type="match status" value="1"/>
</dbReference>
<evidence type="ECO:0000256" key="6">
    <source>
        <dbReference type="PIRSR" id="PIRSR634603-3"/>
    </source>
</evidence>
<evidence type="ECO:0000256" key="3">
    <source>
        <dbReference type="ARBA" id="ARBA00022842"/>
    </source>
</evidence>
<dbReference type="SFLD" id="SFLDF00010">
    <property type="entry name" value="dipeptide_epimerase"/>
    <property type="match status" value="1"/>
</dbReference>
<protein>
    <recommendedName>
        <fullName evidence="7">Dipeptide epimerase</fullName>
        <ecNumber evidence="7">5.1.1.-</ecNumber>
    </recommendedName>
</protein>
<feature type="binding site" evidence="6">
    <location>
        <position position="180"/>
    </location>
    <ligand>
        <name>Mg(2+)</name>
        <dbReference type="ChEBI" id="CHEBI:18420"/>
    </ligand>
</feature>